<feature type="transmembrane region" description="Helical" evidence="1">
    <location>
        <begin position="38"/>
        <end position="57"/>
    </location>
</feature>
<evidence type="ECO:0000313" key="2">
    <source>
        <dbReference type="EMBL" id="PIT47815.1"/>
    </source>
</evidence>
<evidence type="ECO:0000313" key="3">
    <source>
        <dbReference type="Proteomes" id="UP000229970"/>
    </source>
</evidence>
<comment type="caution">
    <text evidence="2">The sequence shown here is derived from an EMBL/GenBank/DDBJ whole genome shotgun (WGS) entry which is preliminary data.</text>
</comment>
<dbReference type="PANTHER" id="PTHR28008">
    <property type="entry name" value="DOMAIN PROTEIN, PUTATIVE (AFU_ORTHOLOGUE AFUA_3G10980)-RELATED"/>
    <property type="match status" value="1"/>
</dbReference>
<accession>A0A2N9XHL0</accession>
<dbReference type="Proteomes" id="UP000229970">
    <property type="component" value="Unassembled WGS sequence"/>
</dbReference>
<dbReference type="NCBIfam" id="NF037970">
    <property type="entry name" value="vanZ_1"/>
    <property type="match status" value="1"/>
</dbReference>
<name>A0A2N9XHL0_9NEIS</name>
<organism evidence="2 3">
    <name type="scientific">Snodgrassella alvi</name>
    <dbReference type="NCBI Taxonomy" id="1196083"/>
    <lineage>
        <taxon>Bacteria</taxon>
        <taxon>Pseudomonadati</taxon>
        <taxon>Pseudomonadota</taxon>
        <taxon>Betaproteobacteria</taxon>
        <taxon>Neisseriales</taxon>
        <taxon>Neisseriaceae</taxon>
        <taxon>Snodgrassella</taxon>
    </lineage>
</organism>
<keyword evidence="1" id="KW-0812">Transmembrane</keyword>
<keyword evidence="1" id="KW-1133">Transmembrane helix</keyword>
<reference evidence="2 3" key="1">
    <citation type="journal article" date="2017" name="MBio">
        <title>Type VI secretion-mediated competition in the bee gut microbiome.</title>
        <authorList>
            <person name="Steele M.I."/>
            <person name="Kwong W.K."/>
            <person name="Powell J.E."/>
            <person name="Whiteley M."/>
            <person name="Moran N.A."/>
        </authorList>
    </citation>
    <scope>NUCLEOTIDE SEQUENCE [LARGE SCALE GENOMIC DNA]</scope>
    <source>
        <strain evidence="2 3">Ruf1-X</strain>
    </source>
</reference>
<feature type="transmembrane region" description="Helical" evidence="1">
    <location>
        <begin position="9"/>
        <end position="26"/>
    </location>
</feature>
<evidence type="ECO:0000256" key="1">
    <source>
        <dbReference type="SAM" id="Phobius"/>
    </source>
</evidence>
<dbReference type="PANTHER" id="PTHR28008:SF1">
    <property type="entry name" value="DOMAIN PROTEIN, PUTATIVE (AFU_ORTHOLOGUE AFUA_3G10980)-RELATED"/>
    <property type="match status" value="1"/>
</dbReference>
<evidence type="ECO:0008006" key="4">
    <source>
        <dbReference type="Google" id="ProtNLM"/>
    </source>
</evidence>
<sequence length="127" mass="14368">MKTTYLNKWVLLAICWFTASIYFLFFKASGNPVPIPQFDKICHLGLFFGQFWLLAKACFSANITIPQRLFIITAISWAAASETIQALFTTRQGDIIDAIADLIGAALALWLAQHIQTARRYSSKEKY</sequence>
<dbReference type="EMBL" id="MEIP01000014">
    <property type="protein sequence ID" value="PIT47815.1"/>
    <property type="molecule type" value="Genomic_DNA"/>
</dbReference>
<protein>
    <recommendedName>
        <fullName evidence="4">VanZ-like domain-containing protein</fullName>
    </recommendedName>
</protein>
<dbReference type="RefSeq" id="WP_100120855.1">
    <property type="nucleotide sequence ID" value="NZ_MEIP01000014.1"/>
</dbReference>
<gene>
    <name evidence="2" type="ORF">BHC46_05900</name>
</gene>
<dbReference type="AlphaFoldDB" id="A0A2N9XHL0"/>
<keyword evidence="1" id="KW-0472">Membrane</keyword>
<proteinExistence type="predicted"/>